<name>A0A212AC32_9RHOB</name>
<dbReference type="EMBL" id="NIPW01000011">
    <property type="protein sequence ID" value="OWJ78440.1"/>
    <property type="molecule type" value="Genomic_DNA"/>
</dbReference>
<reference evidence="1 2" key="1">
    <citation type="submission" date="2016-12" db="EMBL/GenBank/DDBJ databases">
        <title>Comparison of Traditional DNA-DNA Hybridization with In Silico Genomic Analysis.</title>
        <authorList>
            <person name="Nicholson A.C."/>
            <person name="Humrighouse B.W."/>
            <person name="Graziano J."/>
            <person name="Lasker B."/>
            <person name="Whitney A.M."/>
            <person name="Mcquiston J.R."/>
        </authorList>
    </citation>
    <scope>NUCLEOTIDE SEQUENCE [LARGE SCALE GENOMIC DNA]</scope>
    <source>
        <strain evidence="1 2">H2240</strain>
    </source>
</reference>
<gene>
    <name evidence="1" type="ORF">CDV49_08365</name>
</gene>
<comment type="caution">
    <text evidence="1">The sequence shown here is derived from an EMBL/GenBank/DDBJ whole genome shotgun (WGS) entry which is preliminary data.</text>
</comment>
<organism evidence="1 2">
    <name type="scientific">Haematobacter genomosp. 1</name>
    <dbReference type="NCBI Taxonomy" id="366618"/>
    <lineage>
        <taxon>Bacteria</taxon>
        <taxon>Pseudomonadati</taxon>
        <taxon>Pseudomonadota</taxon>
        <taxon>Alphaproteobacteria</taxon>
        <taxon>Rhodobacterales</taxon>
        <taxon>Paracoccaceae</taxon>
        <taxon>Haematobacter</taxon>
    </lineage>
</organism>
<protein>
    <submittedName>
        <fullName evidence="1">Uncharacterized protein</fullName>
    </submittedName>
</protein>
<dbReference type="Proteomes" id="UP000196878">
    <property type="component" value="Unassembled WGS sequence"/>
</dbReference>
<accession>A0A212AC32</accession>
<evidence type="ECO:0000313" key="2">
    <source>
        <dbReference type="Proteomes" id="UP000196878"/>
    </source>
</evidence>
<keyword evidence="2" id="KW-1185">Reference proteome</keyword>
<proteinExistence type="predicted"/>
<evidence type="ECO:0000313" key="1">
    <source>
        <dbReference type="EMBL" id="OWJ78440.1"/>
    </source>
</evidence>
<sequence length="141" mass="15194">MTRKELERHGALLFGAAWKGRIASALDVNRKTVSRWIADDAVAPWAAEKIRALAHIAPPPGSSDMQDRDSACVHAIEPELTRLRDIAVSAGWHPAEVAAAILALTIDEIQAHVGSEETIKMLNQACGGALVEVIEKRSARS</sequence>
<dbReference type="OrthoDB" id="8481966at2"/>
<dbReference type="RefSeq" id="WP_088215099.1">
    <property type="nucleotide sequence ID" value="NZ_NIPW01000011.1"/>
</dbReference>
<dbReference type="AlphaFoldDB" id="A0A212AC32"/>